<protein>
    <recommendedName>
        <fullName evidence="3">Cof-type HAD-IIB family hydrolase</fullName>
    </recommendedName>
</protein>
<dbReference type="STRING" id="1265861.BCAMP_06770"/>
<dbReference type="OrthoDB" id="9810101at2"/>
<dbReference type="NCBIfam" id="TIGR01484">
    <property type="entry name" value="HAD-SF-IIB"/>
    <property type="match status" value="1"/>
</dbReference>
<dbReference type="InterPro" id="IPR000150">
    <property type="entry name" value="Cof"/>
</dbReference>
<organism evidence="1 2">
    <name type="scientific">Brochothrix campestris FSL F6-1037</name>
    <dbReference type="NCBI Taxonomy" id="1265861"/>
    <lineage>
        <taxon>Bacteria</taxon>
        <taxon>Bacillati</taxon>
        <taxon>Bacillota</taxon>
        <taxon>Bacilli</taxon>
        <taxon>Bacillales</taxon>
        <taxon>Listeriaceae</taxon>
        <taxon>Brochothrix</taxon>
    </lineage>
</organism>
<dbReference type="EMBL" id="AODH01000024">
    <property type="protein sequence ID" value="EUJ39739.1"/>
    <property type="molecule type" value="Genomic_DNA"/>
</dbReference>
<evidence type="ECO:0000313" key="1">
    <source>
        <dbReference type="EMBL" id="EUJ39739.1"/>
    </source>
</evidence>
<proteinExistence type="predicted"/>
<dbReference type="InterPro" id="IPR036412">
    <property type="entry name" value="HAD-like_sf"/>
</dbReference>
<dbReference type="InterPro" id="IPR023214">
    <property type="entry name" value="HAD_sf"/>
</dbReference>
<dbReference type="SFLD" id="SFLDS00003">
    <property type="entry name" value="Haloacid_Dehalogenase"/>
    <property type="match status" value="1"/>
</dbReference>
<dbReference type="SFLD" id="SFLDG01140">
    <property type="entry name" value="C2.B:_Phosphomannomutase_and_P"/>
    <property type="match status" value="1"/>
</dbReference>
<evidence type="ECO:0000313" key="2">
    <source>
        <dbReference type="Proteomes" id="UP000019243"/>
    </source>
</evidence>
<accession>W7CJY6</accession>
<dbReference type="SUPFAM" id="SSF56784">
    <property type="entry name" value="HAD-like"/>
    <property type="match status" value="1"/>
</dbReference>
<dbReference type="PANTHER" id="PTHR10000:SF25">
    <property type="entry name" value="PHOSPHATASE YKRA-RELATED"/>
    <property type="match status" value="1"/>
</dbReference>
<dbReference type="GO" id="GO:0000287">
    <property type="term" value="F:magnesium ion binding"/>
    <property type="evidence" value="ECO:0007669"/>
    <property type="project" value="TreeGrafter"/>
</dbReference>
<dbReference type="AlphaFoldDB" id="W7CJY6"/>
<name>W7CJY6_9LIST</name>
<dbReference type="PANTHER" id="PTHR10000">
    <property type="entry name" value="PHOSPHOSERINE PHOSPHATASE"/>
    <property type="match status" value="1"/>
</dbReference>
<keyword evidence="2" id="KW-1185">Reference proteome</keyword>
<sequence length="265" mass="29470">MNPKAIIFFDLDGTLLTGPNQIAPSSLAAIERLRRNGYLPVIATGRATHEIEGVLQQTGIDSIVSMNGQYVVSQGNSIYTNPFHQTDIEALKVAAQQKNYNLTYYSDSEITAEKSDDHWTRVNYESLHSSYPQCHPQLYLTKEIYLIMLLSEHADAAFEAQFPQLTFLRNTPHGYDVVPNGSSKAVGIEAFIKKQQYENIPTYAFGDGINDLEMFNYVDTAVAMGNAVEPLIAAADYVTADFKADGIMKALIHFGLIEEEKECTN</sequence>
<dbReference type="PROSITE" id="PS01228">
    <property type="entry name" value="COF_1"/>
    <property type="match status" value="1"/>
</dbReference>
<dbReference type="Gene3D" id="3.30.1240.10">
    <property type="match status" value="1"/>
</dbReference>
<comment type="caution">
    <text evidence="1">The sequence shown here is derived from an EMBL/GenBank/DDBJ whole genome shotgun (WGS) entry which is preliminary data.</text>
</comment>
<dbReference type="GO" id="GO:0005829">
    <property type="term" value="C:cytosol"/>
    <property type="evidence" value="ECO:0007669"/>
    <property type="project" value="TreeGrafter"/>
</dbReference>
<dbReference type="Proteomes" id="UP000019243">
    <property type="component" value="Unassembled WGS sequence"/>
</dbReference>
<evidence type="ECO:0008006" key="3">
    <source>
        <dbReference type="Google" id="ProtNLM"/>
    </source>
</evidence>
<dbReference type="GO" id="GO:0016791">
    <property type="term" value="F:phosphatase activity"/>
    <property type="evidence" value="ECO:0007669"/>
    <property type="project" value="TreeGrafter"/>
</dbReference>
<dbReference type="Gene3D" id="3.40.50.1000">
    <property type="entry name" value="HAD superfamily/HAD-like"/>
    <property type="match status" value="1"/>
</dbReference>
<reference evidence="1 2" key="1">
    <citation type="submission" date="2012-12" db="EMBL/GenBank/DDBJ databases">
        <title>Novel taxa of Listeriaceae from agricultural environments in the United States.</title>
        <authorList>
            <person name="den Bakker H.C."/>
            <person name="Allred A."/>
            <person name="Warchocki S."/>
            <person name="Wright E.M."/>
            <person name="Burrell A."/>
            <person name="Nightingale K.K."/>
            <person name="Kephart D."/>
            <person name="Wiedmann M."/>
        </authorList>
    </citation>
    <scope>NUCLEOTIDE SEQUENCE [LARGE SCALE GENOMIC DNA]</scope>
    <source>
        <strain evidence="1 2">FSL F6-1037</strain>
    </source>
</reference>
<dbReference type="Pfam" id="PF08282">
    <property type="entry name" value="Hydrolase_3"/>
    <property type="match status" value="1"/>
</dbReference>
<gene>
    <name evidence="1" type="ORF">BCAMP_06770</name>
</gene>
<dbReference type="RefSeq" id="WP_035314522.1">
    <property type="nucleotide sequence ID" value="NZ_AODH01000024.1"/>
</dbReference>
<dbReference type="InterPro" id="IPR006379">
    <property type="entry name" value="HAD-SF_hydro_IIB"/>
</dbReference>
<dbReference type="NCBIfam" id="TIGR00099">
    <property type="entry name" value="Cof-subfamily"/>
    <property type="match status" value="1"/>
</dbReference>